<organism evidence="5 6">
    <name type="scientific">Hevea brasiliensis</name>
    <name type="common">Para rubber tree</name>
    <name type="synonym">Siphonia brasiliensis</name>
    <dbReference type="NCBI Taxonomy" id="3981"/>
    <lineage>
        <taxon>Eukaryota</taxon>
        <taxon>Viridiplantae</taxon>
        <taxon>Streptophyta</taxon>
        <taxon>Embryophyta</taxon>
        <taxon>Tracheophyta</taxon>
        <taxon>Spermatophyta</taxon>
        <taxon>Magnoliopsida</taxon>
        <taxon>eudicotyledons</taxon>
        <taxon>Gunneridae</taxon>
        <taxon>Pentapetalae</taxon>
        <taxon>rosids</taxon>
        <taxon>fabids</taxon>
        <taxon>Malpighiales</taxon>
        <taxon>Euphorbiaceae</taxon>
        <taxon>Crotonoideae</taxon>
        <taxon>Micrandreae</taxon>
        <taxon>Hevea</taxon>
    </lineage>
</organism>
<comment type="caution">
    <text evidence="5">The sequence shown here is derived from an EMBL/GenBank/DDBJ whole genome shotgun (WGS) entry which is preliminary data.</text>
</comment>
<dbReference type="Proteomes" id="UP000467840">
    <property type="component" value="Chromosome 10"/>
</dbReference>
<reference evidence="5 6" key="1">
    <citation type="journal article" date="2020" name="Mol. Plant">
        <title>The Chromosome-Based Rubber Tree Genome Provides New Insights into Spurge Genome Evolution and Rubber Biosynthesis.</title>
        <authorList>
            <person name="Liu J."/>
            <person name="Shi C."/>
            <person name="Shi C.C."/>
            <person name="Li W."/>
            <person name="Zhang Q.J."/>
            <person name="Zhang Y."/>
            <person name="Li K."/>
            <person name="Lu H.F."/>
            <person name="Shi C."/>
            <person name="Zhu S.T."/>
            <person name="Xiao Z.Y."/>
            <person name="Nan H."/>
            <person name="Yue Y."/>
            <person name="Zhu X.G."/>
            <person name="Wu Y."/>
            <person name="Hong X.N."/>
            <person name="Fan G.Y."/>
            <person name="Tong Y."/>
            <person name="Zhang D."/>
            <person name="Mao C.L."/>
            <person name="Liu Y.L."/>
            <person name="Hao S.J."/>
            <person name="Liu W.Q."/>
            <person name="Lv M.Q."/>
            <person name="Zhang H.B."/>
            <person name="Liu Y."/>
            <person name="Hu-Tang G.R."/>
            <person name="Wang J.P."/>
            <person name="Wang J.H."/>
            <person name="Sun Y.H."/>
            <person name="Ni S.B."/>
            <person name="Chen W.B."/>
            <person name="Zhang X.C."/>
            <person name="Jiao Y.N."/>
            <person name="Eichler E.E."/>
            <person name="Li G.H."/>
            <person name="Liu X."/>
            <person name="Gao L.Z."/>
        </authorList>
    </citation>
    <scope>NUCLEOTIDE SEQUENCE [LARGE SCALE GENOMIC DNA]</scope>
    <source>
        <strain evidence="6">cv. GT1</strain>
        <tissue evidence="5">Leaf</tissue>
    </source>
</reference>
<dbReference type="InterPro" id="IPR041118">
    <property type="entry name" value="Rx_N"/>
</dbReference>
<gene>
    <name evidence="5" type="ORF">GH714_016949</name>
</gene>
<protein>
    <recommendedName>
        <fullName evidence="4">Disease resistance N-terminal domain-containing protein</fullName>
    </recommendedName>
</protein>
<keyword evidence="3" id="KW-0611">Plant defense</keyword>
<name>A0A6A6N0D3_HEVBR</name>
<dbReference type="GO" id="GO:0000166">
    <property type="term" value="F:nucleotide binding"/>
    <property type="evidence" value="ECO:0007669"/>
    <property type="project" value="UniProtKB-KW"/>
</dbReference>
<keyword evidence="6" id="KW-1185">Reference proteome</keyword>
<dbReference type="Pfam" id="PF18052">
    <property type="entry name" value="Rx_N"/>
    <property type="match status" value="1"/>
</dbReference>
<sequence>MFWLLLRACKARNFGFECVRIKEFGAEKYTKHQTKVPKMAEAILFDIAGEIIMKLGSLALDEIGVCWGVNDELQKLKRTVSRIQAVLLDAEKKQALDEQVKDWLGKLQEVVYDADDLLDDFATEALQHKVMTGNR</sequence>
<keyword evidence="2" id="KW-0547">Nucleotide-binding</keyword>
<evidence type="ECO:0000313" key="5">
    <source>
        <dbReference type="EMBL" id="KAF2319551.1"/>
    </source>
</evidence>
<proteinExistence type="predicted"/>
<dbReference type="PANTHER" id="PTHR19338">
    <property type="entry name" value="TRANSLOCASE OF INNER MITOCHONDRIAL MEMBRANE 13 HOMOLOG"/>
    <property type="match status" value="1"/>
</dbReference>
<evidence type="ECO:0000256" key="3">
    <source>
        <dbReference type="ARBA" id="ARBA00022821"/>
    </source>
</evidence>
<evidence type="ECO:0000256" key="2">
    <source>
        <dbReference type="ARBA" id="ARBA00022741"/>
    </source>
</evidence>
<dbReference type="AlphaFoldDB" id="A0A6A6N0D3"/>
<dbReference type="PANTHER" id="PTHR19338:SF73">
    <property type="entry name" value="DISEASE RESISTANCE PROTEIN RGA2-LIKE"/>
    <property type="match status" value="1"/>
</dbReference>
<evidence type="ECO:0000313" key="6">
    <source>
        <dbReference type="Proteomes" id="UP000467840"/>
    </source>
</evidence>
<dbReference type="EMBL" id="JAAGAX010000003">
    <property type="protein sequence ID" value="KAF2319551.1"/>
    <property type="molecule type" value="Genomic_DNA"/>
</dbReference>
<dbReference type="GO" id="GO:0006952">
    <property type="term" value="P:defense response"/>
    <property type="evidence" value="ECO:0007669"/>
    <property type="project" value="UniProtKB-KW"/>
</dbReference>
<accession>A0A6A6N0D3</accession>
<evidence type="ECO:0000256" key="1">
    <source>
        <dbReference type="ARBA" id="ARBA00022737"/>
    </source>
</evidence>
<feature type="domain" description="Disease resistance N-terminal" evidence="4">
    <location>
        <begin position="51"/>
        <end position="130"/>
    </location>
</feature>
<keyword evidence="1" id="KW-0677">Repeat</keyword>
<dbReference type="Gene3D" id="1.20.5.4130">
    <property type="match status" value="1"/>
</dbReference>
<evidence type="ECO:0000259" key="4">
    <source>
        <dbReference type="Pfam" id="PF18052"/>
    </source>
</evidence>